<dbReference type="GO" id="GO:0019877">
    <property type="term" value="P:diaminopimelate biosynthetic process"/>
    <property type="evidence" value="ECO:0007669"/>
    <property type="project" value="UniProtKB-UniRule"/>
</dbReference>
<keyword evidence="7 13" id="KW-0520">NAD</keyword>
<feature type="binding site" evidence="13">
    <location>
        <position position="39"/>
    </location>
    <ligand>
        <name>NADP(+)</name>
        <dbReference type="ChEBI" id="CHEBI:58349"/>
    </ligand>
</feature>
<dbReference type="UniPathway" id="UPA00034">
    <property type="reaction ID" value="UER00018"/>
</dbReference>
<comment type="caution">
    <text evidence="13">Lacks conserved residue(s) required for the propagation of feature annotation.</text>
</comment>
<dbReference type="EC" id="1.17.1.8" evidence="10 13"/>
<keyword evidence="5 13" id="KW-0220">Diaminopimelate biosynthesis</keyword>
<evidence type="ECO:0000256" key="12">
    <source>
        <dbReference type="ARBA" id="ARBA00049396"/>
    </source>
</evidence>
<evidence type="ECO:0000259" key="15">
    <source>
        <dbReference type="Pfam" id="PF05173"/>
    </source>
</evidence>
<keyword evidence="4 13" id="KW-0521">NADP</keyword>
<dbReference type="AlphaFoldDB" id="A0A0P9F0N1"/>
<dbReference type="InterPro" id="IPR023940">
    <property type="entry name" value="DHDPR_bac"/>
</dbReference>
<evidence type="ECO:0000256" key="8">
    <source>
        <dbReference type="ARBA" id="ARBA00023154"/>
    </source>
</evidence>
<dbReference type="EMBL" id="LJCO01000020">
    <property type="protein sequence ID" value="KPV44890.1"/>
    <property type="molecule type" value="Genomic_DNA"/>
</dbReference>
<dbReference type="FunFam" id="3.30.360.10:FF:000009">
    <property type="entry name" value="4-hydroxy-tetrahydrodipicolinate reductase"/>
    <property type="match status" value="1"/>
</dbReference>
<evidence type="ECO:0000256" key="9">
    <source>
        <dbReference type="ARBA" id="ARBA00037922"/>
    </source>
</evidence>
<comment type="similarity">
    <text evidence="1 13">Belongs to the DapB family.</text>
</comment>
<dbReference type="InterPro" id="IPR022663">
    <property type="entry name" value="DapB_C"/>
</dbReference>
<evidence type="ECO:0000256" key="13">
    <source>
        <dbReference type="HAMAP-Rule" id="MF_00102"/>
    </source>
</evidence>
<dbReference type="SUPFAM" id="SSF55347">
    <property type="entry name" value="Glyceraldehyde-3-phosphate dehydrogenase-like, C-terminal domain"/>
    <property type="match status" value="1"/>
</dbReference>
<evidence type="ECO:0000256" key="11">
    <source>
        <dbReference type="ARBA" id="ARBA00049080"/>
    </source>
</evidence>
<dbReference type="PATRIC" id="fig|471514.4.peg.3180"/>
<accession>A0A0P9F0N1</accession>
<dbReference type="RefSeq" id="WP_083485985.1">
    <property type="nucleotide sequence ID" value="NZ_LJCO01000020.1"/>
</dbReference>
<gene>
    <name evidence="13" type="primary">dapB</name>
    <name evidence="16" type="ORF">AN477_05070</name>
</gene>
<keyword evidence="2 13" id="KW-0963">Cytoplasm</keyword>
<feature type="domain" description="Dihydrodipicolinate reductase C-terminal" evidence="15">
    <location>
        <begin position="129"/>
        <end position="273"/>
    </location>
</feature>
<dbReference type="GO" id="GO:0051287">
    <property type="term" value="F:NAD binding"/>
    <property type="evidence" value="ECO:0007669"/>
    <property type="project" value="UniProtKB-UniRule"/>
</dbReference>
<feature type="binding site" evidence="13">
    <location>
        <begin position="97"/>
        <end position="99"/>
    </location>
    <ligand>
        <name>NAD(+)</name>
        <dbReference type="ChEBI" id="CHEBI:57540"/>
    </ligand>
</feature>
<name>A0A0P9F0N1_9BACL</name>
<dbReference type="STRING" id="471514.AN477_05070"/>
<reference evidence="16 17" key="1">
    <citation type="submission" date="2015-09" db="EMBL/GenBank/DDBJ databases">
        <title>Draft genome sequence of Alicyclobacillus ferrooxydans DSM 22381.</title>
        <authorList>
            <person name="Hemp J."/>
        </authorList>
    </citation>
    <scope>NUCLEOTIDE SEQUENCE [LARGE SCALE GENOMIC DNA]</scope>
    <source>
        <strain evidence="16 17">TC-34</strain>
    </source>
</reference>
<comment type="subcellular location">
    <subcellularLocation>
        <location evidence="13">Cytoplasm</location>
    </subcellularLocation>
</comment>
<comment type="catalytic activity">
    <reaction evidence="12 13">
        <text>(S)-2,3,4,5-tetrahydrodipicolinate + NAD(+) + H2O = (2S,4S)-4-hydroxy-2,3,4,5-tetrahydrodipicolinate + NADH + H(+)</text>
        <dbReference type="Rhea" id="RHEA:35323"/>
        <dbReference type="ChEBI" id="CHEBI:15377"/>
        <dbReference type="ChEBI" id="CHEBI:15378"/>
        <dbReference type="ChEBI" id="CHEBI:16845"/>
        <dbReference type="ChEBI" id="CHEBI:57540"/>
        <dbReference type="ChEBI" id="CHEBI:57945"/>
        <dbReference type="ChEBI" id="CHEBI:67139"/>
        <dbReference type="EC" id="1.17.1.8"/>
    </reaction>
</comment>
<protein>
    <recommendedName>
        <fullName evidence="10 13">4-hydroxy-tetrahydrodipicolinate reductase</fullName>
        <shortName evidence="13">HTPA reductase</shortName>
        <ecNumber evidence="10 13">1.17.1.8</ecNumber>
    </recommendedName>
</protein>
<dbReference type="OrthoDB" id="9790352at2"/>
<dbReference type="Pfam" id="PF05173">
    <property type="entry name" value="DapB_C"/>
    <property type="match status" value="1"/>
</dbReference>
<dbReference type="InterPro" id="IPR000846">
    <property type="entry name" value="DapB_N"/>
</dbReference>
<feature type="active site" description="Proton donor" evidence="13">
    <location>
        <position position="157"/>
    </location>
</feature>
<comment type="function">
    <text evidence="13">Catalyzes the conversion of 4-hydroxy-tetrahydrodipicolinate (HTPA) to tetrahydrodipicolinate.</text>
</comment>
<evidence type="ECO:0000256" key="6">
    <source>
        <dbReference type="ARBA" id="ARBA00023002"/>
    </source>
</evidence>
<proteinExistence type="inferred from homology"/>
<feature type="active site" description="Proton donor/acceptor" evidence="13">
    <location>
        <position position="153"/>
    </location>
</feature>
<evidence type="ECO:0000313" key="17">
    <source>
        <dbReference type="Proteomes" id="UP000050482"/>
    </source>
</evidence>
<evidence type="ECO:0000259" key="14">
    <source>
        <dbReference type="Pfam" id="PF01113"/>
    </source>
</evidence>
<dbReference type="Proteomes" id="UP000050482">
    <property type="component" value="Unassembled WGS sequence"/>
</dbReference>
<evidence type="ECO:0000256" key="7">
    <source>
        <dbReference type="ARBA" id="ARBA00023027"/>
    </source>
</evidence>
<dbReference type="Pfam" id="PF01113">
    <property type="entry name" value="DapB_N"/>
    <property type="match status" value="1"/>
</dbReference>
<evidence type="ECO:0000256" key="3">
    <source>
        <dbReference type="ARBA" id="ARBA00022605"/>
    </source>
</evidence>
<dbReference type="SUPFAM" id="SSF51735">
    <property type="entry name" value="NAD(P)-binding Rossmann-fold domains"/>
    <property type="match status" value="1"/>
</dbReference>
<evidence type="ECO:0000256" key="5">
    <source>
        <dbReference type="ARBA" id="ARBA00022915"/>
    </source>
</evidence>
<dbReference type="InterPro" id="IPR036291">
    <property type="entry name" value="NAD(P)-bd_dom_sf"/>
</dbReference>
<keyword evidence="3 13" id="KW-0028">Amino-acid biosynthesis</keyword>
<dbReference type="Gene3D" id="3.30.360.10">
    <property type="entry name" value="Dihydrodipicolinate Reductase, domain 2"/>
    <property type="match status" value="1"/>
</dbReference>
<evidence type="ECO:0000256" key="1">
    <source>
        <dbReference type="ARBA" id="ARBA00006642"/>
    </source>
</evidence>
<dbReference type="NCBIfam" id="TIGR00036">
    <property type="entry name" value="dapB"/>
    <property type="match status" value="1"/>
</dbReference>
<dbReference type="PANTHER" id="PTHR20836">
    <property type="entry name" value="DIHYDRODIPICOLINATE REDUCTASE"/>
    <property type="match status" value="1"/>
</dbReference>
<comment type="caution">
    <text evidence="13">Was originally thought to be a dihydrodipicolinate reductase (DHDPR), catalyzing the conversion of dihydrodipicolinate to tetrahydrodipicolinate. However, it was shown in E.coli that the substrate of the enzymatic reaction is not dihydrodipicolinate (DHDP) but in fact (2S,4S)-4-hydroxy-2,3,4,5-tetrahydrodipicolinic acid (HTPA), the product released by the DapA-catalyzed reaction.</text>
</comment>
<comment type="pathway">
    <text evidence="9 13">Amino-acid biosynthesis; L-lysine biosynthesis via DAP pathway; (S)-tetrahydrodipicolinate from L-aspartate: step 4/4.</text>
</comment>
<dbReference type="GO" id="GO:0050661">
    <property type="term" value="F:NADP binding"/>
    <property type="evidence" value="ECO:0007669"/>
    <property type="project" value="UniProtKB-UniRule"/>
</dbReference>
<dbReference type="GO" id="GO:0005829">
    <property type="term" value="C:cytosol"/>
    <property type="evidence" value="ECO:0007669"/>
    <property type="project" value="TreeGrafter"/>
</dbReference>
<dbReference type="Gene3D" id="3.40.50.720">
    <property type="entry name" value="NAD(P)-binding Rossmann-like Domain"/>
    <property type="match status" value="1"/>
</dbReference>
<dbReference type="PROSITE" id="PS01298">
    <property type="entry name" value="DAPB"/>
    <property type="match status" value="1"/>
</dbReference>
<evidence type="ECO:0000256" key="4">
    <source>
        <dbReference type="ARBA" id="ARBA00022857"/>
    </source>
</evidence>
<feature type="binding site" evidence="13">
    <location>
        <position position="154"/>
    </location>
    <ligand>
        <name>(S)-2,3,4,5-tetrahydrodipicolinate</name>
        <dbReference type="ChEBI" id="CHEBI:16845"/>
    </ligand>
</feature>
<dbReference type="GO" id="GO:0009089">
    <property type="term" value="P:lysine biosynthetic process via diaminopimelate"/>
    <property type="evidence" value="ECO:0007669"/>
    <property type="project" value="UniProtKB-UniRule"/>
</dbReference>
<evidence type="ECO:0000313" key="16">
    <source>
        <dbReference type="EMBL" id="KPV44890.1"/>
    </source>
</evidence>
<feature type="binding site" evidence="13">
    <location>
        <begin position="163"/>
        <end position="164"/>
    </location>
    <ligand>
        <name>(S)-2,3,4,5-tetrahydrodipicolinate</name>
        <dbReference type="ChEBI" id="CHEBI:16845"/>
    </ligand>
</feature>
<comment type="subunit">
    <text evidence="13">Homotetramer.</text>
</comment>
<dbReference type="GO" id="GO:0016726">
    <property type="term" value="F:oxidoreductase activity, acting on CH or CH2 groups, NAD or NADP as acceptor"/>
    <property type="evidence" value="ECO:0007669"/>
    <property type="project" value="UniProtKB-UniRule"/>
</dbReference>
<dbReference type="HAMAP" id="MF_00102">
    <property type="entry name" value="DapB"/>
    <property type="match status" value="1"/>
</dbReference>
<sequence>MNSSKIRVAIAGAAGKMGREAVTTFTGNDQFEVVGLLVRENGQADALLLSAGCPIFTNSDQLLTEVHPDIWIDFTDAESVQRHVDACITFGVRPVIGATGYGEDDLKRWDEACRTQEIGAIAAPNFALGALLMIRFAKEAARLFDSVEIIELHHDGKKDAPSGTAKRTAAAIMQERVEAAAELGSRQQLASFATGQAHEEDGARGYQLSGVPIHSIRLPGLVAHQEVIFGGSGETLTIRHDSVSRTSFMQGLQIACQRVMEIKGLVYGLENLLW</sequence>
<dbReference type="CDD" id="cd02274">
    <property type="entry name" value="DHDPR_N"/>
    <property type="match status" value="1"/>
</dbReference>
<keyword evidence="8 13" id="KW-0457">Lysine biosynthesis</keyword>
<feature type="binding site" evidence="13">
    <location>
        <begin position="123"/>
        <end position="126"/>
    </location>
    <ligand>
        <name>NAD(+)</name>
        <dbReference type="ChEBI" id="CHEBI:57540"/>
    </ligand>
</feature>
<organism evidence="16 17">
    <name type="scientific">Alicyclobacillus ferrooxydans</name>
    <dbReference type="NCBI Taxonomy" id="471514"/>
    <lineage>
        <taxon>Bacteria</taxon>
        <taxon>Bacillati</taxon>
        <taxon>Bacillota</taxon>
        <taxon>Bacilli</taxon>
        <taxon>Bacillales</taxon>
        <taxon>Alicyclobacillaceae</taxon>
        <taxon>Alicyclobacillus</taxon>
    </lineage>
</organism>
<keyword evidence="17" id="KW-1185">Reference proteome</keyword>
<feature type="domain" description="Dihydrodipicolinate reductase N-terminal" evidence="14">
    <location>
        <begin position="6"/>
        <end position="126"/>
    </location>
</feature>
<feature type="binding site" evidence="13">
    <location>
        <begin position="12"/>
        <end position="17"/>
    </location>
    <ligand>
        <name>NAD(+)</name>
        <dbReference type="ChEBI" id="CHEBI:57540"/>
    </ligand>
</feature>
<comment type="caution">
    <text evidence="16">The sequence shown here is derived from an EMBL/GenBank/DDBJ whole genome shotgun (WGS) entry which is preliminary data.</text>
</comment>
<evidence type="ECO:0000256" key="10">
    <source>
        <dbReference type="ARBA" id="ARBA00038983"/>
    </source>
</evidence>
<evidence type="ECO:0000256" key="2">
    <source>
        <dbReference type="ARBA" id="ARBA00022490"/>
    </source>
</evidence>
<dbReference type="GO" id="GO:0008839">
    <property type="term" value="F:4-hydroxy-tetrahydrodipicolinate reductase"/>
    <property type="evidence" value="ECO:0007669"/>
    <property type="project" value="UniProtKB-UniRule"/>
</dbReference>
<dbReference type="PIRSF" id="PIRSF000161">
    <property type="entry name" value="DHPR"/>
    <property type="match status" value="1"/>
</dbReference>
<comment type="catalytic activity">
    <reaction evidence="11 13">
        <text>(S)-2,3,4,5-tetrahydrodipicolinate + NADP(+) + H2O = (2S,4S)-4-hydroxy-2,3,4,5-tetrahydrodipicolinate + NADPH + H(+)</text>
        <dbReference type="Rhea" id="RHEA:35331"/>
        <dbReference type="ChEBI" id="CHEBI:15377"/>
        <dbReference type="ChEBI" id="CHEBI:15378"/>
        <dbReference type="ChEBI" id="CHEBI:16845"/>
        <dbReference type="ChEBI" id="CHEBI:57783"/>
        <dbReference type="ChEBI" id="CHEBI:58349"/>
        <dbReference type="ChEBI" id="CHEBI:67139"/>
        <dbReference type="EC" id="1.17.1.8"/>
    </reaction>
</comment>
<keyword evidence="6 13" id="KW-0560">Oxidoreductase</keyword>
<dbReference type="PANTHER" id="PTHR20836:SF0">
    <property type="entry name" value="4-HYDROXY-TETRAHYDRODIPICOLINATE REDUCTASE 1, CHLOROPLASTIC-RELATED"/>
    <property type="match status" value="1"/>
</dbReference>
<dbReference type="InterPro" id="IPR022664">
    <property type="entry name" value="DapB_N_CS"/>
</dbReference>